<gene>
    <name evidence="2" type="ORF">E2C01_001401</name>
</gene>
<dbReference type="AlphaFoldDB" id="A0A5B7CHW6"/>
<proteinExistence type="predicted"/>
<organism evidence="2 3">
    <name type="scientific">Portunus trituberculatus</name>
    <name type="common">Swimming crab</name>
    <name type="synonym">Neptunus trituberculatus</name>
    <dbReference type="NCBI Taxonomy" id="210409"/>
    <lineage>
        <taxon>Eukaryota</taxon>
        <taxon>Metazoa</taxon>
        <taxon>Ecdysozoa</taxon>
        <taxon>Arthropoda</taxon>
        <taxon>Crustacea</taxon>
        <taxon>Multicrustacea</taxon>
        <taxon>Malacostraca</taxon>
        <taxon>Eumalacostraca</taxon>
        <taxon>Eucarida</taxon>
        <taxon>Decapoda</taxon>
        <taxon>Pleocyemata</taxon>
        <taxon>Brachyura</taxon>
        <taxon>Eubrachyura</taxon>
        <taxon>Portunoidea</taxon>
        <taxon>Portunidae</taxon>
        <taxon>Portuninae</taxon>
        <taxon>Portunus</taxon>
    </lineage>
</organism>
<feature type="chain" id="PRO_5022845827" evidence="1">
    <location>
        <begin position="20"/>
        <end position="59"/>
    </location>
</feature>
<comment type="caution">
    <text evidence="2">The sequence shown here is derived from an EMBL/GenBank/DDBJ whole genome shotgun (WGS) entry which is preliminary data.</text>
</comment>
<reference evidence="2 3" key="1">
    <citation type="submission" date="2019-05" db="EMBL/GenBank/DDBJ databases">
        <title>Another draft genome of Portunus trituberculatus and its Hox gene families provides insights of decapod evolution.</title>
        <authorList>
            <person name="Jeong J.-H."/>
            <person name="Song I."/>
            <person name="Kim S."/>
            <person name="Choi T."/>
            <person name="Kim D."/>
            <person name="Ryu S."/>
            <person name="Kim W."/>
        </authorList>
    </citation>
    <scope>NUCLEOTIDE SEQUENCE [LARGE SCALE GENOMIC DNA]</scope>
    <source>
        <tissue evidence="2">Muscle</tissue>
    </source>
</reference>
<dbReference type="Proteomes" id="UP000324222">
    <property type="component" value="Unassembled WGS sequence"/>
</dbReference>
<evidence type="ECO:0000313" key="3">
    <source>
        <dbReference type="Proteomes" id="UP000324222"/>
    </source>
</evidence>
<dbReference type="EMBL" id="VSRR010000044">
    <property type="protein sequence ID" value="MPC08808.1"/>
    <property type="molecule type" value="Genomic_DNA"/>
</dbReference>
<evidence type="ECO:0000256" key="1">
    <source>
        <dbReference type="SAM" id="SignalP"/>
    </source>
</evidence>
<sequence>MVPMVALAVLEVFCGNCGGVVVLVRGCVGLVQAVVGCGGGMEDGNVHVVADGGKAMWLQ</sequence>
<evidence type="ECO:0000313" key="2">
    <source>
        <dbReference type="EMBL" id="MPC08808.1"/>
    </source>
</evidence>
<keyword evidence="3" id="KW-1185">Reference proteome</keyword>
<feature type="signal peptide" evidence="1">
    <location>
        <begin position="1"/>
        <end position="19"/>
    </location>
</feature>
<protein>
    <submittedName>
        <fullName evidence="2">Uncharacterized protein</fullName>
    </submittedName>
</protein>
<keyword evidence="1" id="KW-0732">Signal</keyword>
<name>A0A5B7CHW6_PORTR</name>
<accession>A0A5B7CHW6</accession>